<keyword evidence="2" id="KW-1185">Reference proteome</keyword>
<dbReference type="EMBL" id="JAULSW010000005">
    <property type="protein sequence ID" value="KAK3381499.1"/>
    <property type="molecule type" value="Genomic_DNA"/>
</dbReference>
<accession>A0AAE0NHD1</accession>
<reference evidence="1" key="2">
    <citation type="submission" date="2023-06" db="EMBL/GenBank/DDBJ databases">
        <authorList>
            <consortium name="Lawrence Berkeley National Laboratory"/>
            <person name="Haridas S."/>
            <person name="Hensen N."/>
            <person name="Bonometti L."/>
            <person name="Westerberg I."/>
            <person name="Brannstrom I.O."/>
            <person name="Guillou S."/>
            <person name="Cros-Aarteil S."/>
            <person name="Calhoun S."/>
            <person name="Kuo A."/>
            <person name="Mondo S."/>
            <person name="Pangilinan J."/>
            <person name="Riley R."/>
            <person name="LaButti K."/>
            <person name="Andreopoulos B."/>
            <person name="Lipzen A."/>
            <person name="Chen C."/>
            <person name="Yanf M."/>
            <person name="Daum C."/>
            <person name="Ng V."/>
            <person name="Clum A."/>
            <person name="Steindorff A."/>
            <person name="Ohm R."/>
            <person name="Martin F."/>
            <person name="Silar P."/>
            <person name="Natvig D."/>
            <person name="Lalanne C."/>
            <person name="Gautier V."/>
            <person name="Ament-velasquez S.L."/>
            <person name="Kruys A."/>
            <person name="Hutchinson M.I."/>
            <person name="Powell A.J."/>
            <person name="Barry K."/>
            <person name="Miller A.N."/>
            <person name="Grigoriev I.V."/>
            <person name="Debuchy R."/>
            <person name="Gladieux P."/>
            <person name="Thoren M.H."/>
            <person name="Johannesson H."/>
        </authorList>
    </citation>
    <scope>NUCLEOTIDE SEQUENCE</scope>
    <source>
        <strain evidence="1">CBS 232.78</strain>
    </source>
</reference>
<evidence type="ECO:0000313" key="1">
    <source>
        <dbReference type="EMBL" id="KAK3381499.1"/>
    </source>
</evidence>
<comment type="caution">
    <text evidence="1">The sequence shown here is derived from an EMBL/GenBank/DDBJ whole genome shotgun (WGS) entry which is preliminary data.</text>
</comment>
<proteinExistence type="predicted"/>
<dbReference type="Proteomes" id="UP001285441">
    <property type="component" value="Unassembled WGS sequence"/>
</dbReference>
<organism evidence="1 2">
    <name type="scientific">Podospora didyma</name>
    <dbReference type="NCBI Taxonomy" id="330526"/>
    <lineage>
        <taxon>Eukaryota</taxon>
        <taxon>Fungi</taxon>
        <taxon>Dikarya</taxon>
        <taxon>Ascomycota</taxon>
        <taxon>Pezizomycotina</taxon>
        <taxon>Sordariomycetes</taxon>
        <taxon>Sordariomycetidae</taxon>
        <taxon>Sordariales</taxon>
        <taxon>Podosporaceae</taxon>
        <taxon>Podospora</taxon>
    </lineage>
</organism>
<reference evidence="1" key="1">
    <citation type="journal article" date="2023" name="Mol. Phylogenet. Evol.">
        <title>Genome-scale phylogeny and comparative genomics of the fungal order Sordariales.</title>
        <authorList>
            <person name="Hensen N."/>
            <person name="Bonometti L."/>
            <person name="Westerberg I."/>
            <person name="Brannstrom I.O."/>
            <person name="Guillou S."/>
            <person name="Cros-Aarteil S."/>
            <person name="Calhoun S."/>
            <person name="Haridas S."/>
            <person name="Kuo A."/>
            <person name="Mondo S."/>
            <person name="Pangilinan J."/>
            <person name="Riley R."/>
            <person name="LaButti K."/>
            <person name="Andreopoulos B."/>
            <person name="Lipzen A."/>
            <person name="Chen C."/>
            <person name="Yan M."/>
            <person name="Daum C."/>
            <person name="Ng V."/>
            <person name="Clum A."/>
            <person name="Steindorff A."/>
            <person name="Ohm R.A."/>
            <person name="Martin F."/>
            <person name="Silar P."/>
            <person name="Natvig D.O."/>
            <person name="Lalanne C."/>
            <person name="Gautier V."/>
            <person name="Ament-Velasquez S.L."/>
            <person name="Kruys A."/>
            <person name="Hutchinson M.I."/>
            <person name="Powell A.J."/>
            <person name="Barry K."/>
            <person name="Miller A.N."/>
            <person name="Grigoriev I.V."/>
            <person name="Debuchy R."/>
            <person name="Gladieux P."/>
            <person name="Hiltunen Thoren M."/>
            <person name="Johannesson H."/>
        </authorList>
    </citation>
    <scope>NUCLEOTIDE SEQUENCE</scope>
    <source>
        <strain evidence="1">CBS 232.78</strain>
    </source>
</reference>
<protein>
    <submittedName>
        <fullName evidence="1">Uncharacterized protein</fullName>
    </submittedName>
</protein>
<evidence type="ECO:0000313" key="2">
    <source>
        <dbReference type="Proteomes" id="UP001285441"/>
    </source>
</evidence>
<gene>
    <name evidence="1" type="ORF">B0H63DRAFT_206467</name>
</gene>
<sequence length="174" mass="18809">MSLMVSLDASDLVPILLVLLVACQRSRQFLRNTTPDRCGCRLVNPLLCSILCCSAVGGGMCLIHRAARRFQSPTLSAHRAIAIPETRFPPLHQDPGTGSRALFDCGLTAAPGPNRPLGLLASRRLVLAPAFAGFSFFYDEIMKERPQAIQPANLHLPRPVCVCSEFVHGGGHIP</sequence>
<dbReference type="AlphaFoldDB" id="A0AAE0NHD1"/>
<name>A0AAE0NHD1_9PEZI</name>